<feature type="region of interest" description="Disordered" evidence="3">
    <location>
        <begin position="371"/>
        <end position="392"/>
    </location>
</feature>
<dbReference type="Pfam" id="PF02515">
    <property type="entry name" value="CoA_transf_3"/>
    <property type="match status" value="2"/>
</dbReference>
<dbReference type="SUPFAM" id="SSF89796">
    <property type="entry name" value="CoA-transferase family III (CaiB/BaiF)"/>
    <property type="match status" value="2"/>
</dbReference>
<evidence type="ECO:0000313" key="5">
    <source>
        <dbReference type="Proteomes" id="UP000550501"/>
    </source>
</evidence>
<comment type="caution">
    <text evidence="4">The sequence shown here is derived from an EMBL/GenBank/DDBJ whole genome shotgun (WGS) entry which is preliminary data.</text>
</comment>
<dbReference type="InterPro" id="IPR003673">
    <property type="entry name" value="CoA-Trfase_fam_III"/>
</dbReference>
<keyword evidence="5" id="KW-1185">Reference proteome</keyword>
<dbReference type="RefSeq" id="WP_183471598.1">
    <property type="nucleotide sequence ID" value="NZ_JACHVU010000011.1"/>
</dbReference>
<dbReference type="InterPro" id="IPR050509">
    <property type="entry name" value="CoA-transferase_III"/>
</dbReference>
<dbReference type="EMBL" id="JACHVU010000011">
    <property type="protein sequence ID" value="MBB2992657.1"/>
    <property type="molecule type" value="Genomic_DNA"/>
</dbReference>
<proteinExistence type="inferred from homology"/>
<dbReference type="Gene3D" id="3.30.1540.10">
    <property type="entry name" value="formyl-coa transferase, domain 3"/>
    <property type="match status" value="2"/>
</dbReference>
<dbReference type="InterPro" id="IPR023606">
    <property type="entry name" value="CoA-Trfase_III_dom_1_sf"/>
</dbReference>
<gene>
    <name evidence="4" type="ORF">FHR72_004161</name>
</gene>
<evidence type="ECO:0000256" key="1">
    <source>
        <dbReference type="ARBA" id="ARBA00008383"/>
    </source>
</evidence>
<evidence type="ECO:0000256" key="2">
    <source>
        <dbReference type="ARBA" id="ARBA00022679"/>
    </source>
</evidence>
<dbReference type="Gene3D" id="3.40.50.10540">
    <property type="entry name" value="Crotonobetainyl-coa:carnitine coa-transferase, domain 1"/>
    <property type="match status" value="2"/>
</dbReference>
<dbReference type="GO" id="GO:0016740">
    <property type="term" value="F:transferase activity"/>
    <property type="evidence" value="ECO:0007669"/>
    <property type="project" value="UniProtKB-KW"/>
</dbReference>
<comment type="similarity">
    <text evidence="1">Belongs to the CoA-transferase III family.</text>
</comment>
<sequence>MAEGALSTSLRVLDLSLGDADAVGRILADLGADVLKIEPPAGSPSRGATPSVAGVGIPFLLGNANKRCAQLDPGEPRDRDRLLELASDADIVIDCGNPGGATAFGTSARELAARFAHLVVLSVSDFGATGPRASWQATDAVLYAMSSALSRTGPTSGTPVLPPDGVASGTAAAQAAWATMVAYYDRLRCGIGEFIDFSRFDGVVQALDPPFGTEGQAAVGLKSPGQLWRGRPRNQQIYPIFECRDGHVRICLLSPKQWRGMRAWLGEPAEFAGPEFDTIAARYAASQALNTAMAALFAAQTMADLVAEGQARGVPVAAVLTPSEALSAGHFEQVGALHEERLSPAASITVPVGPFVVDGLHRGYRAAPPPAGADLAEWAPRPSTGAPRGEQDSRPFAGLRILDLGVIVAGGELGRLFADLGAEVIKIESPSYPDGLRQAPPGAQLSRSWALAHRNEYSLGLDLRNAAGAEVFADLVAGADAVFANFKPGTLAALGFSYDRLRELNPALVLAESSAFGDRGPWSARMGYGPLVRAASGVARLWTSPDAEPGAFFDATTVFPDHIVGRLTAIAALAVLIRRVHEGGARGGHVHVSQAEAAIGQLAGAYAVESARAAGIPVHGIDSDHAVDAVLPCAGDDEWCVVSIRIPSHRVALAGLLGRAELPVDRAGLISAIAEWTAAQDKSAVAESLQRRGVPAAPMLRAVDLLTDPQVLHRDLFSEMTHPLLTDAIPAETAPARFDRIARAEMRPAPMPGEHTYEICQKVLGMSTAHVDGLIRDGALFASHTTTAHQHEK</sequence>
<evidence type="ECO:0000256" key="3">
    <source>
        <dbReference type="SAM" id="MobiDB-lite"/>
    </source>
</evidence>
<keyword evidence="2 4" id="KW-0808">Transferase</keyword>
<dbReference type="Proteomes" id="UP000550501">
    <property type="component" value="Unassembled WGS sequence"/>
</dbReference>
<accession>A0A839QAL5</accession>
<dbReference type="InterPro" id="IPR044855">
    <property type="entry name" value="CoA-Trfase_III_dom3_sf"/>
</dbReference>
<dbReference type="AlphaFoldDB" id="A0A839QAL5"/>
<dbReference type="PANTHER" id="PTHR48228:SF6">
    <property type="entry name" value="L-CARNITINE COA-TRANSFERASE"/>
    <property type="match status" value="1"/>
</dbReference>
<reference evidence="4 5" key="1">
    <citation type="submission" date="2020-08" db="EMBL/GenBank/DDBJ databases">
        <title>The Agave Microbiome: Exploring the role of microbial communities in plant adaptations to desert environments.</title>
        <authorList>
            <person name="Partida-Martinez L.P."/>
        </authorList>
    </citation>
    <scope>NUCLEOTIDE SEQUENCE [LARGE SCALE GENOMIC DNA]</scope>
    <source>
        <strain evidence="4 5">AT2.18</strain>
    </source>
</reference>
<name>A0A839QAL5_MYCIR</name>
<dbReference type="PANTHER" id="PTHR48228">
    <property type="entry name" value="SUCCINYL-COA--D-CITRAMALATE COA-TRANSFERASE"/>
    <property type="match status" value="1"/>
</dbReference>
<evidence type="ECO:0000313" key="4">
    <source>
        <dbReference type="EMBL" id="MBB2992657.1"/>
    </source>
</evidence>
<protein>
    <submittedName>
        <fullName evidence="4">Crotonobetainyl-CoA:carnitine CoA-transferase CaiB-like acyl-CoA transferase</fullName>
    </submittedName>
</protein>
<organism evidence="4 5">
    <name type="scientific">Mycolicibacterium iranicum</name>
    <name type="common">Mycobacterium iranicum</name>
    <dbReference type="NCBI Taxonomy" id="912594"/>
    <lineage>
        <taxon>Bacteria</taxon>
        <taxon>Bacillati</taxon>
        <taxon>Actinomycetota</taxon>
        <taxon>Actinomycetes</taxon>
        <taxon>Mycobacteriales</taxon>
        <taxon>Mycobacteriaceae</taxon>
        <taxon>Mycolicibacterium</taxon>
    </lineage>
</organism>